<comment type="caution">
    <text evidence="1">The sequence shown here is derived from an EMBL/GenBank/DDBJ whole genome shotgun (WGS) entry which is preliminary data.</text>
</comment>
<reference evidence="1" key="1">
    <citation type="journal article" date="2022" name="bioRxiv">
        <title>Population genetic analysis of Ophidiomyces ophidiicola, the causative agent of snake fungal disease, indicates recent introductions to the USA.</title>
        <authorList>
            <person name="Ladner J.T."/>
            <person name="Palmer J.M."/>
            <person name="Ettinger C.L."/>
            <person name="Stajich J.E."/>
            <person name="Farrell T.M."/>
            <person name="Glorioso B.M."/>
            <person name="Lawson B."/>
            <person name="Price S.J."/>
            <person name="Stengle A.G."/>
            <person name="Grear D.A."/>
            <person name="Lorch J.M."/>
        </authorList>
    </citation>
    <scope>NUCLEOTIDE SEQUENCE</scope>
    <source>
        <strain evidence="1">NWHC 24266-5</strain>
    </source>
</reference>
<gene>
    <name evidence="1" type="ORF">LOY88_001166</name>
</gene>
<dbReference type="EMBL" id="JALBCA010000012">
    <property type="protein sequence ID" value="KAI2391342.1"/>
    <property type="molecule type" value="Genomic_DNA"/>
</dbReference>
<proteinExistence type="predicted"/>
<accession>A0ACB8V2V8</accession>
<organism evidence="1">
    <name type="scientific">Ophidiomyces ophidiicola</name>
    <dbReference type="NCBI Taxonomy" id="1387563"/>
    <lineage>
        <taxon>Eukaryota</taxon>
        <taxon>Fungi</taxon>
        <taxon>Dikarya</taxon>
        <taxon>Ascomycota</taxon>
        <taxon>Pezizomycotina</taxon>
        <taxon>Eurotiomycetes</taxon>
        <taxon>Eurotiomycetidae</taxon>
        <taxon>Onygenales</taxon>
        <taxon>Onygenaceae</taxon>
        <taxon>Ophidiomyces</taxon>
    </lineage>
</organism>
<protein>
    <submittedName>
        <fullName evidence="1">Uncharacterized protein</fullName>
    </submittedName>
</protein>
<sequence length="218" mass="21444">MLSKLILGCLALPSFFAFAKTNLQGCTSTTSVDSFSRAVNVWYVPGTGEVCELLDCGGGRAPPKYSVPGCAAYTGTETYSPRFLALPTPSSASSTPKPVSTASEAASVPTDVTPSSSVPASSTAVSAPSSTSSPAVTSMATGPTEAASGTASVTSVSGRITTSSLAIANATSIVVVSKSGSATGSMPAVQTLNAASSRMVGNGVVAGTVVLVGLLAMF</sequence>
<name>A0ACB8V2V8_9EURO</name>
<evidence type="ECO:0000313" key="1">
    <source>
        <dbReference type="EMBL" id="KAI2391342.1"/>
    </source>
</evidence>